<dbReference type="OrthoDB" id="9936189at2"/>
<reference evidence="2 3" key="1">
    <citation type="submission" date="2019-05" db="EMBL/GenBank/DDBJ databases">
        <title>Genome sequences of Thalassotalea litorea 1K03283.</title>
        <authorList>
            <person name="Zhang D."/>
        </authorList>
    </citation>
    <scope>NUCLEOTIDE SEQUENCE [LARGE SCALE GENOMIC DNA]</scope>
    <source>
        <strain evidence="2 3">MCCC 1K03283</strain>
    </source>
</reference>
<evidence type="ECO:0000256" key="1">
    <source>
        <dbReference type="SAM" id="Phobius"/>
    </source>
</evidence>
<proteinExistence type="predicted"/>
<accession>A0A5R9IFX2</accession>
<dbReference type="Proteomes" id="UP000307790">
    <property type="component" value="Unassembled WGS sequence"/>
</dbReference>
<dbReference type="AlphaFoldDB" id="A0A5R9IFX2"/>
<dbReference type="RefSeq" id="WP_138320942.1">
    <property type="nucleotide sequence ID" value="NZ_VCBC01000016.1"/>
</dbReference>
<feature type="transmembrane region" description="Helical" evidence="1">
    <location>
        <begin position="47"/>
        <end position="72"/>
    </location>
</feature>
<keyword evidence="1" id="KW-0812">Transmembrane</keyword>
<keyword evidence="1" id="KW-0472">Membrane</keyword>
<evidence type="ECO:0000313" key="2">
    <source>
        <dbReference type="EMBL" id="TLU61454.1"/>
    </source>
</evidence>
<comment type="caution">
    <text evidence="2">The sequence shown here is derived from an EMBL/GenBank/DDBJ whole genome shotgun (WGS) entry which is preliminary data.</text>
</comment>
<keyword evidence="1" id="KW-1133">Transmembrane helix</keyword>
<organism evidence="2 3">
    <name type="scientific">Thalassotalea litorea</name>
    <dbReference type="NCBI Taxonomy" id="2020715"/>
    <lineage>
        <taxon>Bacteria</taxon>
        <taxon>Pseudomonadati</taxon>
        <taxon>Pseudomonadota</taxon>
        <taxon>Gammaproteobacteria</taxon>
        <taxon>Alteromonadales</taxon>
        <taxon>Colwelliaceae</taxon>
        <taxon>Thalassotalea</taxon>
    </lineage>
</organism>
<protein>
    <submittedName>
        <fullName evidence="2">Type II secretion system protein</fullName>
    </submittedName>
</protein>
<name>A0A5R9IFX2_9GAMM</name>
<evidence type="ECO:0000313" key="3">
    <source>
        <dbReference type="Proteomes" id="UP000307790"/>
    </source>
</evidence>
<dbReference type="EMBL" id="VCBC01000016">
    <property type="protein sequence ID" value="TLU61454.1"/>
    <property type="molecule type" value="Genomic_DNA"/>
</dbReference>
<sequence>MQLQTSAFHITSISTVSLNTLNVNTANVNTNKSSTSAGKQPSPQKGFILITTLVFLLILGVVSGALFTQIVATQQQANLSIRHIHQLNTQRNLFNRAKQHAQQLIIQGHDLTQRTTGYTPAALQAQHDISQWIQIQSNHWQHQDEISYRLVYMGMVTNSQAQIVHWFTVEQSHPYWQSTSLPAYSVSVVTPSI</sequence>
<gene>
    <name evidence="2" type="ORF">FE810_14530</name>
</gene>
<keyword evidence="3" id="KW-1185">Reference proteome</keyword>